<dbReference type="RefSeq" id="WP_077991386.1">
    <property type="nucleotide sequence ID" value="NZ_CP015625.1"/>
</dbReference>
<reference evidence="1 2" key="1">
    <citation type="submission" date="2016-11" db="EMBL/GenBank/DDBJ databases">
        <title>Comparative genomics of Bartonella apis.</title>
        <authorList>
            <person name="Engel P."/>
        </authorList>
    </citation>
    <scope>NUCLEOTIDE SEQUENCE [LARGE SCALE GENOMIC DNA]</scope>
    <source>
        <strain evidence="1 2">BBC0122</strain>
    </source>
</reference>
<dbReference type="Proteomes" id="UP000189632">
    <property type="component" value="Chromosome"/>
</dbReference>
<keyword evidence="2" id="KW-1185">Reference proteome</keyword>
<protein>
    <recommendedName>
        <fullName evidence="3">Phosphotransferase enzyme family protein</fullName>
    </recommendedName>
</protein>
<dbReference type="SUPFAM" id="SSF56112">
    <property type="entry name" value="Protein kinase-like (PK-like)"/>
    <property type="match status" value="1"/>
</dbReference>
<evidence type="ECO:0000313" key="1">
    <source>
        <dbReference type="EMBL" id="AQT46814.1"/>
    </source>
</evidence>
<dbReference type="EMBL" id="CP015625">
    <property type="protein sequence ID" value="AQT46814.1"/>
    <property type="molecule type" value="Genomic_DNA"/>
</dbReference>
<gene>
    <name evidence="1" type="ORF">BBC0122_006850</name>
</gene>
<dbReference type="AlphaFoldDB" id="A0A1U9MFY3"/>
<name>A0A1U9MFY3_9HYPH</name>
<dbReference type="OrthoDB" id="9814110at2"/>
<accession>A0A1U9MFY3</accession>
<sequence length="488" mass="57855">MTAMKSDLVIIIDDREWVPEVLRNIVGHRRFGDITLRRRKLYHTLVDSLPISMRDNVFHLTQNDDCKALHDLFSASKTRISAFVISTRAAFQDSGDLEKLVLRLPYAYENFTDKRFQPLLAYFYDMHDLIVMWDLFSCSPITRWEKFWNDEAQLEVNRPIDLAKISDFLQYSSGSTETRHFNSVKIDSLYYTKSSEDRNKMKAEYCFYHLASERMKPWFVETFDFKEDNDQSSYRMMRYYFADAALQWIHNAFTEETFLPFIQRIMAFLSDRPQKAVDRDEMLQTTRELYVNKVEKRIKQFLDSHLGKKINLQLSASDAEFEIKHLQSRYLDIYRSLEKKLLLDSLCFGHGDPCFSNILYDQTHHFLKFIDPKGAVREEQLWTHPFYDICKISHSVLGNYDFINNDLFQVSFDDKNRLCLDLKCPDNQKLKNIFIEEIKKQKLDIKLIRLCEASLFLSMLPLHLDHPNKVMAFILTAKKILDEVQGEQ</sequence>
<evidence type="ECO:0008006" key="3">
    <source>
        <dbReference type="Google" id="ProtNLM"/>
    </source>
</evidence>
<evidence type="ECO:0000313" key="2">
    <source>
        <dbReference type="Proteomes" id="UP000189632"/>
    </source>
</evidence>
<dbReference type="InterPro" id="IPR011009">
    <property type="entry name" value="Kinase-like_dom_sf"/>
</dbReference>
<proteinExistence type="predicted"/>
<dbReference type="KEGG" id="bapi:BBC0122_006850"/>
<organism evidence="1 2">
    <name type="scientific">Bartonella choladocola</name>
    <dbReference type="NCBI Taxonomy" id="2750995"/>
    <lineage>
        <taxon>Bacteria</taxon>
        <taxon>Pseudomonadati</taxon>
        <taxon>Pseudomonadota</taxon>
        <taxon>Alphaproteobacteria</taxon>
        <taxon>Hyphomicrobiales</taxon>
        <taxon>Bartonellaceae</taxon>
        <taxon>Bartonella</taxon>
    </lineage>
</organism>